<proteinExistence type="predicted"/>
<evidence type="ECO:0000313" key="8">
    <source>
        <dbReference type="EMBL" id="BAG23425.1"/>
    </source>
</evidence>
<dbReference type="EMBL" id="AP009493">
    <property type="protein sequence ID" value="BAG23425.1"/>
    <property type="molecule type" value="Genomic_DNA"/>
</dbReference>
<comment type="subcellular location">
    <subcellularLocation>
        <location evidence="1">Endomembrane system</location>
        <topology evidence="1">Multi-pass membrane protein</topology>
    </subcellularLocation>
</comment>
<feature type="transmembrane region" description="Helical" evidence="6">
    <location>
        <begin position="6"/>
        <end position="27"/>
    </location>
</feature>
<evidence type="ECO:0000256" key="3">
    <source>
        <dbReference type="ARBA" id="ARBA00022989"/>
    </source>
</evidence>
<feature type="compositionally biased region" description="Basic and acidic residues" evidence="5">
    <location>
        <begin position="108"/>
        <end position="121"/>
    </location>
</feature>
<evidence type="ECO:0000256" key="1">
    <source>
        <dbReference type="ARBA" id="ARBA00004127"/>
    </source>
</evidence>
<dbReference type="Pfam" id="PF06803">
    <property type="entry name" value="DUF1232"/>
    <property type="match status" value="1"/>
</dbReference>
<organism evidence="8 9">
    <name type="scientific">Streptomyces griseus subsp. griseus (strain JCM 4626 / CBS 651.72 / NBRC 13350 / KCC S-0626 / ISP 5235)</name>
    <dbReference type="NCBI Taxonomy" id="455632"/>
    <lineage>
        <taxon>Bacteria</taxon>
        <taxon>Bacillati</taxon>
        <taxon>Actinomycetota</taxon>
        <taxon>Actinomycetes</taxon>
        <taxon>Kitasatosporales</taxon>
        <taxon>Streptomycetaceae</taxon>
        <taxon>Streptomyces</taxon>
    </lineage>
</organism>
<feature type="domain" description="DUF1232" evidence="7">
    <location>
        <begin position="46"/>
        <end position="75"/>
    </location>
</feature>
<dbReference type="HOGENOM" id="CLU_139810_0_0_11"/>
<protein>
    <recommendedName>
        <fullName evidence="7">DUF1232 domain-containing protein</fullName>
    </recommendedName>
</protein>
<evidence type="ECO:0000256" key="2">
    <source>
        <dbReference type="ARBA" id="ARBA00022692"/>
    </source>
</evidence>
<keyword evidence="3 6" id="KW-1133">Transmembrane helix</keyword>
<sequence length="128" mass="13459">MDTTTVWLVLGAVAVLIMLASAVVLLVRVLRARKLLVDAGIPLRSKALVWAAVIYTVSPVDLLPDPVYLDDIGFLLVALRSLHSAASAAGVRTGKRAKNAPSGSRPETAGRGRARETEPRPADPGLLG</sequence>
<reference evidence="9" key="1">
    <citation type="journal article" date="2008" name="J. Bacteriol.">
        <title>Genome sequence of the streptomycin-producing microorganism Streptomyces griseus IFO 13350.</title>
        <authorList>
            <person name="Ohnishi Y."/>
            <person name="Ishikawa J."/>
            <person name="Hara H."/>
            <person name="Suzuki H."/>
            <person name="Ikenoya M."/>
            <person name="Ikeda H."/>
            <person name="Yamashita A."/>
            <person name="Hattori M."/>
            <person name="Horinouchi S."/>
        </authorList>
    </citation>
    <scope>NUCLEOTIDE SEQUENCE [LARGE SCALE GENOMIC DNA]</scope>
    <source>
        <strain evidence="9">JCM 4626 / NBRC 13350</strain>
    </source>
</reference>
<dbReference type="Proteomes" id="UP000001685">
    <property type="component" value="Chromosome"/>
</dbReference>
<evidence type="ECO:0000256" key="4">
    <source>
        <dbReference type="ARBA" id="ARBA00023136"/>
    </source>
</evidence>
<accession>B1VLN4</accession>
<dbReference type="eggNOG" id="ENOG502ZD2N">
    <property type="taxonomic scope" value="Bacteria"/>
</dbReference>
<evidence type="ECO:0000256" key="6">
    <source>
        <dbReference type="SAM" id="Phobius"/>
    </source>
</evidence>
<dbReference type="GO" id="GO:0012505">
    <property type="term" value="C:endomembrane system"/>
    <property type="evidence" value="ECO:0007669"/>
    <property type="project" value="UniProtKB-SubCell"/>
</dbReference>
<name>B1VLN4_STRGG</name>
<gene>
    <name evidence="8" type="ordered locus">SGR_6596</name>
</gene>
<dbReference type="KEGG" id="sgr:SGR_6596"/>
<keyword evidence="4 6" id="KW-0472">Membrane</keyword>
<dbReference type="InterPro" id="IPR010652">
    <property type="entry name" value="DUF1232"/>
</dbReference>
<feature type="region of interest" description="Disordered" evidence="5">
    <location>
        <begin position="86"/>
        <end position="128"/>
    </location>
</feature>
<evidence type="ECO:0000313" key="9">
    <source>
        <dbReference type="Proteomes" id="UP000001685"/>
    </source>
</evidence>
<dbReference type="AlphaFoldDB" id="B1VLN4"/>
<dbReference type="RefSeq" id="WP_012382059.1">
    <property type="nucleotide sequence ID" value="NC_010572.1"/>
</dbReference>
<dbReference type="PATRIC" id="fig|455632.4.peg.6769"/>
<evidence type="ECO:0000256" key="5">
    <source>
        <dbReference type="SAM" id="MobiDB-lite"/>
    </source>
</evidence>
<keyword evidence="2 6" id="KW-0812">Transmembrane</keyword>
<evidence type="ECO:0000259" key="7">
    <source>
        <dbReference type="Pfam" id="PF06803"/>
    </source>
</evidence>